<evidence type="ECO:0000259" key="5">
    <source>
        <dbReference type="Pfam" id="PF25917"/>
    </source>
</evidence>
<name>A0A4R5DJK8_9BACT</name>
<evidence type="ECO:0000259" key="7">
    <source>
        <dbReference type="Pfam" id="PF25967"/>
    </source>
</evidence>
<comment type="caution">
    <text evidence="8">The sequence shown here is derived from an EMBL/GenBank/DDBJ whole genome shotgun (WGS) entry which is preliminary data.</text>
</comment>
<dbReference type="PANTHER" id="PTHR30158">
    <property type="entry name" value="ACRA/E-RELATED COMPONENT OF DRUG EFFLUX TRANSPORTER"/>
    <property type="match status" value="1"/>
</dbReference>
<protein>
    <submittedName>
        <fullName evidence="8">Efflux RND transporter periplasmic adaptor subunit</fullName>
    </submittedName>
</protein>
<dbReference type="InterPro" id="IPR058624">
    <property type="entry name" value="MdtA-like_HH"/>
</dbReference>
<keyword evidence="3" id="KW-1133">Transmembrane helix</keyword>
<dbReference type="Pfam" id="PF25917">
    <property type="entry name" value="BSH_RND"/>
    <property type="match status" value="1"/>
</dbReference>
<gene>
    <name evidence="8" type="ORF">E0F88_27195</name>
</gene>
<keyword evidence="9" id="KW-1185">Reference proteome</keyword>
<evidence type="ECO:0000259" key="4">
    <source>
        <dbReference type="Pfam" id="PF25876"/>
    </source>
</evidence>
<dbReference type="Proteomes" id="UP000294850">
    <property type="component" value="Unassembled WGS sequence"/>
</dbReference>
<dbReference type="EMBL" id="SMFL01000014">
    <property type="protein sequence ID" value="TDE10763.1"/>
    <property type="molecule type" value="Genomic_DNA"/>
</dbReference>
<dbReference type="Gene3D" id="2.40.30.170">
    <property type="match status" value="1"/>
</dbReference>
<dbReference type="RefSeq" id="WP_131961469.1">
    <property type="nucleotide sequence ID" value="NZ_SMFL01000014.1"/>
</dbReference>
<dbReference type="InterPro" id="IPR058626">
    <property type="entry name" value="MdtA-like_b-barrel"/>
</dbReference>
<evidence type="ECO:0000256" key="3">
    <source>
        <dbReference type="SAM" id="Phobius"/>
    </source>
</evidence>
<feature type="domain" description="Multidrug resistance protein MdtA-like beta-barrel" evidence="6">
    <location>
        <begin position="215"/>
        <end position="300"/>
    </location>
</feature>
<comment type="similarity">
    <text evidence="2">Belongs to the membrane fusion protein (MFP) (TC 8.A.1) family.</text>
</comment>
<dbReference type="Gene3D" id="2.40.50.100">
    <property type="match status" value="1"/>
</dbReference>
<dbReference type="GO" id="GO:0022857">
    <property type="term" value="F:transmembrane transporter activity"/>
    <property type="evidence" value="ECO:0007669"/>
    <property type="project" value="InterPro"/>
</dbReference>
<evidence type="ECO:0000256" key="2">
    <source>
        <dbReference type="ARBA" id="ARBA00009477"/>
    </source>
</evidence>
<accession>A0A4R5DJK8</accession>
<feature type="domain" description="Multidrug resistance protein MdtA-like barrel-sandwich hybrid" evidence="5">
    <location>
        <begin position="67"/>
        <end position="204"/>
    </location>
</feature>
<dbReference type="InterPro" id="IPR058627">
    <property type="entry name" value="MdtA-like_C"/>
</dbReference>
<dbReference type="Gene3D" id="2.40.420.20">
    <property type="match status" value="1"/>
</dbReference>
<dbReference type="AlphaFoldDB" id="A0A4R5DJK8"/>
<dbReference type="Pfam" id="PF25967">
    <property type="entry name" value="RND-MFP_C"/>
    <property type="match status" value="1"/>
</dbReference>
<dbReference type="Pfam" id="PF25944">
    <property type="entry name" value="Beta-barrel_RND"/>
    <property type="match status" value="1"/>
</dbReference>
<dbReference type="Pfam" id="PF25876">
    <property type="entry name" value="HH_MFP_RND"/>
    <property type="match status" value="1"/>
</dbReference>
<evidence type="ECO:0000256" key="1">
    <source>
        <dbReference type="ARBA" id="ARBA00004196"/>
    </source>
</evidence>
<sequence length="390" mass="42506">MRKQLLIKIVGTVPITYLLAIAFLAACSRPEKSQTKQALAVIPVVSLSSGSVTTYQDYPASIEAVANVQIRPQVNGYIDQVFVDEGAFVKKGQILFKINDQPYREQLNAAIANLHAAEASLLSAQIETDKLKPLVENKVIADYQLKSADATLQMAKARLEQAQTGVASANINLGYTSVKAPVSGYVGRLVKKQGTLVAPTDPAALAELSDVSDLRVYFSLSEQDFINFKAQYPGNSLGEKINRVPKIDLILSDESIFTQKGKLDMFDGQFDKNTGAITVRATFPNQQGLLRSGNTGKIRLGLMHADAVMVPTAATTEIQDKIFVFALDEKNKLSRQAIEIIGRSGSNYLVKDGLKAGDRIVISGMDHLQEGQIIQPEIKKPHNDTRTAFK</sequence>
<keyword evidence="3" id="KW-0472">Membrane</keyword>
<dbReference type="Gene3D" id="1.10.287.470">
    <property type="entry name" value="Helix hairpin bin"/>
    <property type="match status" value="1"/>
</dbReference>
<feature type="domain" description="Multidrug resistance protein MdtA-like alpha-helical hairpin" evidence="4">
    <location>
        <begin position="107"/>
        <end position="176"/>
    </location>
</feature>
<dbReference type="GO" id="GO:0005886">
    <property type="term" value="C:plasma membrane"/>
    <property type="evidence" value="ECO:0007669"/>
    <property type="project" value="TreeGrafter"/>
</dbReference>
<proteinExistence type="inferred from homology"/>
<dbReference type="InterPro" id="IPR006143">
    <property type="entry name" value="RND_pump_MFP"/>
</dbReference>
<keyword evidence="3" id="KW-0812">Transmembrane</keyword>
<dbReference type="PROSITE" id="PS51257">
    <property type="entry name" value="PROKAR_LIPOPROTEIN"/>
    <property type="match status" value="1"/>
</dbReference>
<feature type="transmembrane region" description="Helical" evidence="3">
    <location>
        <begin position="5"/>
        <end position="26"/>
    </location>
</feature>
<reference evidence="8 9" key="1">
    <citation type="submission" date="2019-03" db="EMBL/GenBank/DDBJ databases">
        <title>Dyadobacter AR-3-6 sp. nov., isolated from arctic soil.</title>
        <authorList>
            <person name="Chaudhary D.K."/>
        </authorList>
    </citation>
    <scope>NUCLEOTIDE SEQUENCE [LARGE SCALE GENOMIC DNA]</scope>
    <source>
        <strain evidence="8 9">AR-3-6</strain>
    </source>
</reference>
<dbReference type="SUPFAM" id="SSF111369">
    <property type="entry name" value="HlyD-like secretion proteins"/>
    <property type="match status" value="1"/>
</dbReference>
<evidence type="ECO:0000313" key="9">
    <source>
        <dbReference type="Proteomes" id="UP000294850"/>
    </source>
</evidence>
<dbReference type="GO" id="GO:0046677">
    <property type="term" value="P:response to antibiotic"/>
    <property type="evidence" value="ECO:0007669"/>
    <property type="project" value="TreeGrafter"/>
</dbReference>
<organism evidence="8 9">
    <name type="scientific">Dyadobacter psychrotolerans</name>
    <dbReference type="NCBI Taxonomy" id="2541721"/>
    <lineage>
        <taxon>Bacteria</taxon>
        <taxon>Pseudomonadati</taxon>
        <taxon>Bacteroidota</taxon>
        <taxon>Cytophagia</taxon>
        <taxon>Cytophagales</taxon>
        <taxon>Spirosomataceae</taxon>
        <taxon>Dyadobacter</taxon>
    </lineage>
</organism>
<feature type="domain" description="Multidrug resistance protein MdtA-like C-terminal permuted SH3" evidence="7">
    <location>
        <begin position="306"/>
        <end position="366"/>
    </location>
</feature>
<dbReference type="GO" id="GO:0030313">
    <property type="term" value="C:cell envelope"/>
    <property type="evidence" value="ECO:0007669"/>
    <property type="project" value="UniProtKB-SubCell"/>
</dbReference>
<evidence type="ECO:0000259" key="6">
    <source>
        <dbReference type="Pfam" id="PF25944"/>
    </source>
</evidence>
<dbReference type="PANTHER" id="PTHR30158:SF23">
    <property type="entry name" value="MULTIDRUG RESISTANCE PROTEIN MEXA"/>
    <property type="match status" value="1"/>
</dbReference>
<comment type="subcellular location">
    <subcellularLocation>
        <location evidence="1">Cell envelope</location>
    </subcellularLocation>
</comment>
<evidence type="ECO:0000313" key="8">
    <source>
        <dbReference type="EMBL" id="TDE10763.1"/>
    </source>
</evidence>
<dbReference type="NCBIfam" id="TIGR01730">
    <property type="entry name" value="RND_mfp"/>
    <property type="match status" value="1"/>
</dbReference>
<dbReference type="OrthoDB" id="9801814at2"/>
<dbReference type="InterPro" id="IPR058625">
    <property type="entry name" value="MdtA-like_BSH"/>
</dbReference>